<evidence type="ECO:0000256" key="2">
    <source>
        <dbReference type="ARBA" id="ARBA00023125"/>
    </source>
</evidence>
<dbReference type="Proteomes" id="UP000515406">
    <property type="component" value="Chromosome"/>
</dbReference>
<dbReference type="CDD" id="cd06529">
    <property type="entry name" value="S24_LexA-like"/>
    <property type="match status" value="1"/>
</dbReference>
<protein>
    <recommendedName>
        <fullName evidence="4">Peptidase S24/S26A/S26B/S26C domain-containing protein</fullName>
    </recommendedName>
</protein>
<dbReference type="SUPFAM" id="SSF51306">
    <property type="entry name" value="LexA/Signal peptidase"/>
    <property type="match status" value="1"/>
</dbReference>
<proteinExistence type="predicted"/>
<name>A0A6V7EQ30_9XANT</name>
<evidence type="ECO:0000259" key="4">
    <source>
        <dbReference type="Pfam" id="PF00717"/>
    </source>
</evidence>
<keyword evidence="2" id="KW-0238">DNA-binding</keyword>
<evidence type="ECO:0000256" key="1">
    <source>
        <dbReference type="ARBA" id="ARBA00023015"/>
    </source>
</evidence>
<gene>
    <name evidence="5" type="ORF">CFBP498_38260</name>
</gene>
<dbReference type="EMBL" id="LR828257">
    <property type="protein sequence ID" value="CAD0353354.1"/>
    <property type="molecule type" value="Genomic_DNA"/>
</dbReference>
<organism evidence="5 6">
    <name type="scientific">Xanthomonas hortorum pv. vitians</name>
    <dbReference type="NCBI Taxonomy" id="83224"/>
    <lineage>
        <taxon>Bacteria</taxon>
        <taxon>Pseudomonadati</taxon>
        <taxon>Pseudomonadota</taxon>
        <taxon>Gammaproteobacteria</taxon>
        <taxon>Lysobacterales</taxon>
        <taxon>Lysobacteraceae</taxon>
        <taxon>Xanthomonas</taxon>
    </lineage>
</organism>
<accession>A0A6V7EQ30</accession>
<evidence type="ECO:0000313" key="5">
    <source>
        <dbReference type="EMBL" id="CAD0353354.1"/>
    </source>
</evidence>
<sequence length="226" mass="24461">MRMDKYETRRLALKAFIDSLGRGGTAQVASRIGKDASYVSRMLYDEGKPGRKRIGEDTLEALARAYPEKFGSSISVSPVPATETAGDYVRVQHLDAEAGMGEGRINDDYPEVIRSMDFEPAYIRSVVGFVPPPGRLILITGRGDSMIPVIQPGESLIVDTGVAGFDGDGIYLINTGNGQQIKALQDRGDAIYVVSANAGLYPAFPLPAHALVAGKVYLRNRIDRLN</sequence>
<keyword evidence="3" id="KW-0804">Transcription</keyword>
<dbReference type="Gene3D" id="2.10.109.10">
    <property type="entry name" value="Umud Fragment, subunit A"/>
    <property type="match status" value="1"/>
</dbReference>
<evidence type="ECO:0000256" key="3">
    <source>
        <dbReference type="ARBA" id="ARBA00023163"/>
    </source>
</evidence>
<dbReference type="EMBL" id="LR828257">
    <property type="protein sequence ID" value="CAD0353348.1"/>
    <property type="molecule type" value="Genomic_DNA"/>
</dbReference>
<dbReference type="PANTHER" id="PTHR40661">
    <property type="match status" value="1"/>
</dbReference>
<reference evidence="5 6" key="1">
    <citation type="submission" date="2020-07" db="EMBL/GenBank/DDBJ databases">
        <authorList>
            <person name="Pothier F. J."/>
        </authorList>
    </citation>
    <scope>NUCLEOTIDE SEQUENCE [LARGE SCALE GENOMIC DNA]</scope>
    <source>
        <strain evidence="5 6">CFBP 498</strain>
    </source>
</reference>
<feature type="domain" description="Peptidase S24/S26A/S26B/S26C" evidence="4">
    <location>
        <begin position="123"/>
        <end position="208"/>
    </location>
</feature>
<keyword evidence="6" id="KW-1185">Reference proteome</keyword>
<dbReference type="InterPro" id="IPR036286">
    <property type="entry name" value="LexA/Signal_pep-like_sf"/>
</dbReference>
<dbReference type="InterPro" id="IPR039418">
    <property type="entry name" value="LexA-like"/>
</dbReference>
<dbReference type="AlphaFoldDB" id="A0A6V7EQ30"/>
<evidence type="ECO:0000313" key="6">
    <source>
        <dbReference type="Proteomes" id="UP000515406"/>
    </source>
</evidence>
<keyword evidence="1" id="KW-0805">Transcription regulation</keyword>
<dbReference type="GO" id="GO:0003677">
    <property type="term" value="F:DNA binding"/>
    <property type="evidence" value="ECO:0007669"/>
    <property type="project" value="UniProtKB-KW"/>
</dbReference>
<dbReference type="Pfam" id="PF00717">
    <property type="entry name" value="Peptidase_S24"/>
    <property type="match status" value="1"/>
</dbReference>
<dbReference type="PANTHER" id="PTHR40661:SF3">
    <property type="entry name" value="FELS-1 PROPHAGE TRANSCRIPTIONAL REGULATOR"/>
    <property type="match status" value="1"/>
</dbReference>
<dbReference type="InterPro" id="IPR015927">
    <property type="entry name" value="Peptidase_S24_S26A/B/C"/>
</dbReference>